<evidence type="ECO:0000313" key="9">
    <source>
        <dbReference type="Proteomes" id="UP000027219"/>
    </source>
</evidence>
<dbReference type="EMBL" id="VXDD01000003">
    <property type="protein sequence ID" value="KAB0300592.1"/>
    <property type="molecule type" value="Genomic_DNA"/>
</dbReference>
<evidence type="ECO:0000313" key="7">
    <source>
        <dbReference type="EMBL" id="KAB0300592.1"/>
    </source>
</evidence>
<dbReference type="PANTHER" id="PTHR30086">
    <property type="entry name" value="ARGININE EXPORTER PROTEIN ARGO"/>
    <property type="match status" value="1"/>
</dbReference>
<dbReference type="AlphaFoldDB" id="A0A066USK1"/>
<dbReference type="OrthoDB" id="9804822at2"/>
<evidence type="ECO:0000313" key="10">
    <source>
        <dbReference type="Proteomes" id="UP000326687"/>
    </source>
</evidence>
<keyword evidence="2" id="KW-1003">Cell membrane</keyword>
<reference evidence="7 10" key="2">
    <citation type="submission" date="2019-09" db="EMBL/GenBank/DDBJ databases">
        <title>Vibrio Fortis S7-72.</title>
        <authorList>
            <person name="Das S.K."/>
        </authorList>
    </citation>
    <scope>NUCLEOTIDE SEQUENCE [LARGE SCALE GENOMIC DNA]</scope>
    <source>
        <strain evidence="7 10">S7-72</strain>
    </source>
</reference>
<protein>
    <submittedName>
        <fullName evidence="7">LysE family translocator</fullName>
    </submittedName>
    <submittedName>
        <fullName evidence="8">Threonine transporter</fullName>
    </submittedName>
</protein>
<evidence type="ECO:0000256" key="2">
    <source>
        <dbReference type="ARBA" id="ARBA00022475"/>
    </source>
</evidence>
<reference evidence="8 9" key="1">
    <citation type="submission" date="2014-02" db="EMBL/GenBank/DDBJ databases">
        <title>Vibrio fortis Dalian14 Genome Sequencing.</title>
        <authorList>
            <person name="Wang Y."/>
            <person name="Song L."/>
            <person name="Liu G."/>
            <person name="Ding J."/>
        </authorList>
    </citation>
    <scope>NUCLEOTIDE SEQUENCE [LARGE SCALE GENOMIC DNA]</scope>
    <source>
        <strain evidence="8 9">Dalian14</strain>
    </source>
</reference>
<dbReference type="GO" id="GO:0015171">
    <property type="term" value="F:amino acid transmembrane transporter activity"/>
    <property type="evidence" value="ECO:0007669"/>
    <property type="project" value="TreeGrafter"/>
</dbReference>
<feature type="transmembrane region" description="Helical" evidence="6">
    <location>
        <begin position="6"/>
        <end position="28"/>
    </location>
</feature>
<comment type="caution">
    <text evidence="8">The sequence shown here is derived from an EMBL/GenBank/DDBJ whole genome shotgun (WGS) entry which is preliminary data.</text>
</comment>
<dbReference type="Proteomes" id="UP000027219">
    <property type="component" value="Unassembled WGS sequence"/>
</dbReference>
<feature type="transmembrane region" description="Helical" evidence="6">
    <location>
        <begin position="40"/>
        <end position="62"/>
    </location>
</feature>
<evidence type="ECO:0000313" key="8">
    <source>
        <dbReference type="EMBL" id="KDN27104.1"/>
    </source>
</evidence>
<sequence>MSFESAVTFFIAMFVFGITPGPGVFAILARGMVHGWKKCITLSLGMTCSDMIYLVLACFGLATVAENWSFAFEVIRYVGAAYLIYLGYKMFRSLPEVQGSAEQVAKQSQKSALASFAQGFLISASNPKVILFYISFLPTFIDLTVLRSQDIVLVAMLAFVALMTGLLLIAMGAGRMVTLLKTPRAHKRLNQSAGGIMIAAGSYLAINR</sequence>
<name>A0A066USK1_9VIBR</name>
<evidence type="ECO:0000256" key="3">
    <source>
        <dbReference type="ARBA" id="ARBA00022692"/>
    </source>
</evidence>
<evidence type="ECO:0000256" key="5">
    <source>
        <dbReference type="ARBA" id="ARBA00023136"/>
    </source>
</evidence>
<dbReference type="GO" id="GO:0005886">
    <property type="term" value="C:plasma membrane"/>
    <property type="evidence" value="ECO:0007669"/>
    <property type="project" value="UniProtKB-SubCell"/>
</dbReference>
<dbReference type="STRING" id="212667.VFDL14_19545"/>
<dbReference type="Proteomes" id="UP000326687">
    <property type="component" value="Unassembled WGS sequence"/>
</dbReference>
<dbReference type="RefSeq" id="WP_032552467.1">
    <property type="nucleotide sequence ID" value="NZ_JBEEAX010000004.1"/>
</dbReference>
<evidence type="ECO:0000256" key="1">
    <source>
        <dbReference type="ARBA" id="ARBA00004651"/>
    </source>
</evidence>
<organism evidence="8 9">
    <name type="scientific">Vibrio fortis</name>
    <dbReference type="NCBI Taxonomy" id="212667"/>
    <lineage>
        <taxon>Bacteria</taxon>
        <taxon>Pseudomonadati</taxon>
        <taxon>Pseudomonadota</taxon>
        <taxon>Gammaproteobacteria</taxon>
        <taxon>Vibrionales</taxon>
        <taxon>Vibrionaceae</taxon>
        <taxon>Vibrio</taxon>
    </lineage>
</organism>
<accession>A0A066USK1</accession>
<keyword evidence="3 6" id="KW-0812">Transmembrane</keyword>
<keyword evidence="4 6" id="KW-1133">Transmembrane helix</keyword>
<dbReference type="PANTHER" id="PTHR30086:SF20">
    <property type="entry name" value="ARGININE EXPORTER PROTEIN ARGO-RELATED"/>
    <property type="match status" value="1"/>
</dbReference>
<dbReference type="Pfam" id="PF01810">
    <property type="entry name" value="LysE"/>
    <property type="match status" value="1"/>
</dbReference>
<dbReference type="InterPro" id="IPR001123">
    <property type="entry name" value="LeuE-type"/>
</dbReference>
<proteinExistence type="predicted"/>
<feature type="transmembrane region" description="Helical" evidence="6">
    <location>
        <begin position="151"/>
        <end position="177"/>
    </location>
</feature>
<feature type="transmembrane region" description="Helical" evidence="6">
    <location>
        <begin position="112"/>
        <end position="136"/>
    </location>
</feature>
<keyword evidence="9" id="KW-1185">Reference proteome</keyword>
<keyword evidence="5 6" id="KW-0472">Membrane</keyword>
<dbReference type="EMBL" id="JFFR01000027">
    <property type="protein sequence ID" value="KDN27104.1"/>
    <property type="molecule type" value="Genomic_DNA"/>
</dbReference>
<comment type="subcellular location">
    <subcellularLocation>
        <location evidence="1">Cell membrane</location>
        <topology evidence="1">Multi-pass membrane protein</topology>
    </subcellularLocation>
</comment>
<evidence type="ECO:0000256" key="6">
    <source>
        <dbReference type="SAM" id="Phobius"/>
    </source>
</evidence>
<feature type="transmembrane region" description="Helical" evidence="6">
    <location>
        <begin position="74"/>
        <end position="91"/>
    </location>
</feature>
<dbReference type="PIRSF" id="PIRSF006324">
    <property type="entry name" value="LeuE"/>
    <property type="match status" value="1"/>
</dbReference>
<gene>
    <name evidence="7" type="ORF">F2Z80_15760</name>
    <name evidence="8" type="ORF">VFDL14_19545</name>
</gene>
<evidence type="ECO:0000256" key="4">
    <source>
        <dbReference type="ARBA" id="ARBA00022989"/>
    </source>
</evidence>